<dbReference type="PROSITE" id="PS00375">
    <property type="entry name" value="UDPGT"/>
    <property type="match status" value="1"/>
</dbReference>
<sequence length="457" mass="49740">MAAEIQQLHFVLFPMVAPGHMNPIIDIAKLLARRGLIVSIITTPANAARIGSTISPALQIHLIPIRFPAAEAGLPDACENIDSLPSLEMSYKFITAFDMMQNDVVRAFEQLQPPPSCLISDMGLPWTTQLADQFNIPRMVFHGTSCTSLLTSHHKNANRAEAPYSSDAEATKSTVMKKVLDQVKAAEKTSYGVVVNSFEDLEAECLKEYSEVKGGRVWCIGPVSLCNVDISDMAGRGNISAVDVHDCTKWLDLHEQGSVIYAALGSLARPMPEQMMELALALEESNRPFIWGLGGASSPALEGLFVQSGFTQRTRDRGFLIRGWAPQLVILSHPAIGGFLTHCGWNSTLEGITAGVPLATWPFVGDQFTNEKLVVEILGIGVSVGNKVSVMWGEEEKAGVFVAKDAIKRALIVLMEEGAEMRTRAGELRDKAKMALTQGGSSYSRLTLLIEEIKARF</sequence>
<evidence type="ECO:0000256" key="2">
    <source>
        <dbReference type="ARBA" id="ARBA00022679"/>
    </source>
</evidence>
<evidence type="ECO:0000256" key="1">
    <source>
        <dbReference type="ARBA" id="ARBA00009995"/>
    </source>
</evidence>
<dbReference type="Proteomes" id="UP001567538">
    <property type="component" value="Unassembled WGS sequence"/>
</dbReference>
<dbReference type="EC" id="2.4.1.-" evidence="4"/>
<dbReference type="PANTHER" id="PTHR48047">
    <property type="entry name" value="GLYCOSYLTRANSFERASE"/>
    <property type="match status" value="1"/>
</dbReference>
<dbReference type="PANTHER" id="PTHR48047:SF217">
    <property type="entry name" value="GLYCOSYLTRANSFERASE"/>
    <property type="match status" value="1"/>
</dbReference>
<proteinExistence type="inferred from homology"/>
<comment type="caution">
    <text evidence="5">The sequence shown here is derived from an EMBL/GenBank/DDBJ whole genome shotgun (WGS) entry which is preliminary data.</text>
</comment>
<dbReference type="GO" id="GO:0016757">
    <property type="term" value="F:glycosyltransferase activity"/>
    <property type="evidence" value="ECO:0007669"/>
    <property type="project" value="UniProtKB-KW"/>
</dbReference>
<keyword evidence="6" id="KW-1185">Reference proteome</keyword>
<dbReference type="EMBL" id="JBEAFC010000007">
    <property type="protein sequence ID" value="KAL1549872.1"/>
    <property type="molecule type" value="Genomic_DNA"/>
</dbReference>
<keyword evidence="2 3" id="KW-0808">Transferase</keyword>
<dbReference type="Pfam" id="PF00201">
    <property type="entry name" value="UDPGT"/>
    <property type="match status" value="1"/>
</dbReference>
<evidence type="ECO:0000256" key="4">
    <source>
        <dbReference type="RuleBase" id="RU362057"/>
    </source>
</evidence>
<gene>
    <name evidence="5" type="primary">DOGT1</name>
    <name evidence="5" type="ORF">AAHA92_17905</name>
</gene>
<dbReference type="InterPro" id="IPR002213">
    <property type="entry name" value="UDP_glucos_trans"/>
</dbReference>
<reference evidence="5 6" key="1">
    <citation type="submission" date="2024-06" db="EMBL/GenBank/DDBJ databases">
        <title>A chromosome level genome sequence of Diviner's sage (Salvia divinorum).</title>
        <authorList>
            <person name="Ford S.A."/>
            <person name="Ro D.-K."/>
            <person name="Ness R.W."/>
            <person name="Phillips M.A."/>
        </authorList>
    </citation>
    <scope>NUCLEOTIDE SEQUENCE [LARGE SCALE GENOMIC DNA]</scope>
    <source>
        <strain evidence="5">SAF-2024a</strain>
        <tissue evidence="5">Leaf</tissue>
    </source>
</reference>
<organism evidence="5 6">
    <name type="scientific">Salvia divinorum</name>
    <name type="common">Maria pastora</name>
    <name type="synonym">Diviner's sage</name>
    <dbReference type="NCBI Taxonomy" id="28513"/>
    <lineage>
        <taxon>Eukaryota</taxon>
        <taxon>Viridiplantae</taxon>
        <taxon>Streptophyta</taxon>
        <taxon>Embryophyta</taxon>
        <taxon>Tracheophyta</taxon>
        <taxon>Spermatophyta</taxon>
        <taxon>Magnoliopsida</taxon>
        <taxon>eudicotyledons</taxon>
        <taxon>Gunneridae</taxon>
        <taxon>Pentapetalae</taxon>
        <taxon>asterids</taxon>
        <taxon>lamiids</taxon>
        <taxon>Lamiales</taxon>
        <taxon>Lamiaceae</taxon>
        <taxon>Nepetoideae</taxon>
        <taxon>Mentheae</taxon>
        <taxon>Salviinae</taxon>
        <taxon>Salvia</taxon>
        <taxon>Salvia subgen. Calosphace</taxon>
    </lineage>
</organism>
<dbReference type="CDD" id="cd03784">
    <property type="entry name" value="GT1_Gtf-like"/>
    <property type="match status" value="1"/>
</dbReference>
<dbReference type="SUPFAM" id="SSF53756">
    <property type="entry name" value="UDP-Glycosyltransferase/glycogen phosphorylase"/>
    <property type="match status" value="1"/>
</dbReference>
<name>A0ABD1H0T7_SALDI</name>
<dbReference type="FunFam" id="3.40.50.2000:FF:000063">
    <property type="entry name" value="Glycosyltransferase"/>
    <property type="match status" value="1"/>
</dbReference>
<accession>A0ABD1H0T7</accession>
<dbReference type="InterPro" id="IPR035595">
    <property type="entry name" value="UDP_glycos_trans_CS"/>
</dbReference>
<keyword evidence="3" id="KW-0328">Glycosyltransferase</keyword>
<evidence type="ECO:0000313" key="5">
    <source>
        <dbReference type="EMBL" id="KAL1549872.1"/>
    </source>
</evidence>
<comment type="similarity">
    <text evidence="1 3">Belongs to the UDP-glycosyltransferase family.</text>
</comment>
<dbReference type="AlphaFoldDB" id="A0ABD1H0T7"/>
<evidence type="ECO:0000313" key="6">
    <source>
        <dbReference type="Proteomes" id="UP001567538"/>
    </source>
</evidence>
<dbReference type="Gene3D" id="3.40.50.2000">
    <property type="entry name" value="Glycogen Phosphorylase B"/>
    <property type="match status" value="2"/>
</dbReference>
<protein>
    <recommendedName>
        <fullName evidence="4">Glycosyltransferase</fullName>
        <ecNumber evidence="4">2.4.1.-</ecNumber>
    </recommendedName>
</protein>
<evidence type="ECO:0000256" key="3">
    <source>
        <dbReference type="RuleBase" id="RU003718"/>
    </source>
</evidence>